<dbReference type="Gene3D" id="3.40.930.10">
    <property type="entry name" value="Mannitol-specific EII, Chain A"/>
    <property type="match status" value="1"/>
</dbReference>
<dbReference type="SUPFAM" id="SSF55804">
    <property type="entry name" value="Phoshotransferase/anion transport protein"/>
    <property type="match status" value="1"/>
</dbReference>
<dbReference type="Proteomes" id="UP001241571">
    <property type="component" value="Unassembled WGS sequence"/>
</dbReference>
<reference evidence="2 6" key="2">
    <citation type="submission" date="2020-06" db="EMBL/GenBank/DDBJ databases">
        <title>Crossreactivity between MHC class I-restricted antigens from cancer cells and an enterococcal bacteriophage.</title>
        <authorList>
            <person name="Fluckiger A."/>
            <person name="Daillere R."/>
            <person name="Sassi M."/>
            <person name="Cattoir V."/>
            <person name="Kroemer G."/>
            <person name="Zitvogel L."/>
        </authorList>
    </citation>
    <scope>NUCLEOTIDE SEQUENCE [LARGE SCALE GENOMIC DNA]</scope>
    <source>
        <strain evidence="2 6">EG4</strain>
    </source>
</reference>
<evidence type="ECO:0000313" key="6">
    <source>
        <dbReference type="Proteomes" id="UP000571857"/>
    </source>
</evidence>
<dbReference type="AlphaFoldDB" id="A0A2K3QW56"/>
<feature type="domain" description="PTS EIIA type-2" evidence="1">
    <location>
        <begin position="5"/>
        <end position="152"/>
    </location>
</feature>
<evidence type="ECO:0000313" key="7">
    <source>
        <dbReference type="Proteomes" id="UP001241571"/>
    </source>
</evidence>
<dbReference type="EMBL" id="CP050485">
    <property type="protein sequence ID" value="QOG28919.1"/>
    <property type="molecule type" value="Genomic_DNA"/>
</dbReference>
<keyword evidence="2" id="KW-0813">Transport</keyword>
<dbReference type="Proteomes" id="UP000516696">
    <property type="component" value="Chromosome"/>
</dbReference>
<evidence type="ECO:0000313" key="5">
    <source>
        <dbReference type="Proteomes" id="UP000516696"/>
    </source>
</evidence>
<dbReference type="InterPro" id="IPR016152">
    <property type="entry name" value="PTrfase/Anion_transptr"/>
</dbReference>
<proteinExistence type="predicted"/>
<accession>A0A2K3QW56</accession>
<evidence type="ECO:0000313" key="3">
    <source>
        <dbReference type="EMBL" id="MDL4935201.1"/>
    </source>
</evidence>
<gene>
    <name evidence="4" type="ORF">EGM181_17405</name>
    <name evidence="2" type="ORF">HWH42_06430</name>
    <name evidence="3" type="ORF">QRX88_05645</name>
</gene>
<evidence type="ECO:0000259" key="1">
    <source>
        <dbReference type="PROSITE" id="PS51094"/>
    </source>
</evidence>
<dbReference type="RefSeq" id="WP_103300514.1">
    <property type="nucleotide sequence ID" value="NZ_CAKOCH010000007.1"/>
</dbReference>
<protein>
    <submittedName>
        <fullName evidence="2">PTS sugar transporter subunit IIA</fullName>
    </submittedName>
</protein>
<name>A0A2K3QW56_ENTGA</name>
<sequence>MSFKELFKPELMALNMQAADQIDFFSQVSDRLLEQNVVKETFKAAISERENNYPTGLQLENFAVAIPHTDVVHVKEAFVAVNRLSNPIDFYQMGTDDVVVPVKDILVLGIKDPKKQVGLLAELMGAFADPSFVEKYEKATTIEEITALINQYL</sequence>
<dbReference type="PANTHER" id="PTHR47738:SF3">
    <property type="entry name" value="PHOSPHOTRANSFERASE SYSTEM MANNITOL_FRUCTOSE-SPECIFIC IIA DOMAIN CONTAINING PROTEIN"/>
    <property type="match status" value="1"/>
</dbReference>
<keyword evidence="2" id="KW-0762">Sugar transport</keyword>
<evidence type="ECO:0000313" key="2">
    <source>
        <dbReference type="EMBL" id="MBA0972220.1"/>
    </source>
</evidence>
<evidence type="ECO:0000313" key="4">
    <source>
        <dbReference type="EMBL" id="QOG28919.1"/>
    </source>
</evidence>
<dbReference type="Proteomes" id="UP000571857">
    <property type="component" value="Unassembled WGS sequence"/>
</dbReference>
<dbReference type="PROSITE" id="PS51094">
    <property type="entry name" value="PTS_EIIA_TYPE_2"/>
    <property type="match status" value="1"/>
</dbReference>
<dbReference type="InterPro" id="IPR051541">
    <property type="entry name" value="PTS_SugarTrans_NitroReg"/>
</dbReference>
<reference evidence="3 7" key="3">
    <citation type="submission" date="2023-06" db="EMBL/GenBank/DDBJ databases">
        <title>Acute promotion of culturable opportunistic pathogens and persistent increase of antibiotic resistance following antibiotic exposure in mouse gut microbiota.</title>
        <authorList>
            <person name="Li L."/>
            <person name="Wang B."/>
            <person name="Sun Y."/>
            <person name="Wang M."/>
            <person name="Xu H."/>
        </authorList>
    </citation>
    <scope>NUCLEOTIDE SEQUENCE [LARGE SCALE GENOMIC DNA]</scope>
    <source>
        <strain evidence="3 7">CRI2_2</strain>
    </source>
</reference>
<dbReference type="EMBL" id="JASUBT010000003">
    <property type="protein sequence ID" value="MDL4935201.1"/>
    <property type="molecule type" value="Genomic_DNA"/>
</dbReference>
<dbReference type="PANTHER" id="PTHR47738">
    <property type="entry name" value="PTS SYSTEM FRUCTOSE-LIKE EIIA COMPONENT-RELATED"/>
    <property type="match status" value="1"/>
</dbReference>
<reference evidence="4 5" key="1">
    <citation type="submission" date="2020-03" db="EMBL/GenBank/DDBJ databases">
        <title>Characterization of ganglioside-mimicking enterococci.</title>
        <authorList>
            <person name="Patry R.T."/>
            <person name="Nothaft H."/>
            <person name="Bridger R."/>
            <person name="Shajahan A."/>
            <person name="Huynh S."/>
            <person name="Sanchez S."/>
            <person name="Azadi P."/>
            <person name="Cooper K."/>
            <person name="Miller W.G."/>
            <person name="Parker C.T."/>
            <person name="Wells L."/>
            <person name="Szymanski C.M."/>
        </authorList>
    </citation>
    <scope>NUCLEOTIDE SEQUENCE [LARGE SCALE GENOMIC DNA]</scope>
    <source>
        <strain evidence="4 5">EGM181</strain>
    </source>
</reference>
<organism evidence="2 6">
    <name type="scientific">Enterococcus gallinarum</name>
    <dbReference type="NCBI Taxonomy" id="1353"/>
    <lineage>
        <taxon>Bacteria</taxon>
        <taxon>Bacillati</taxon>
        <taxon>Bacillota</taxon>
        <taxon>Bacilli</taxon>
        <taxon>Lactobacillales</taxon>
        <taxon>Enterococcaceae</taxon>
        <taxon>Enterococcus</taxon>
    </lineage>
</organism>
<dbReference type="CDD" id="cd00211">
    <property type="entry name" value="PTS_IIA_fru"/>
    <property type="match status" value="1"/>
</dbReference>
<dbReference type="EMBL" id="JABXJK010000029">
    <property type="protein sequence ID" value="MBA0972220.1"/>
    <property type="molecule type" value="Genomic_DNA"/>
</dbReference>
<dbReference type="Pfam" id="PF00359">
    <property type="entry name" value="PTS_EIIA_2"/>
    <property type="match status" value="1"/>
</dbReference>
<dbReference type="InterPro" id="IPR002178">
    <property type="entry name" value="PTS_EIIA_type-2_dom"/>
</dbReference>